<keyword evidence="2" id="KW-1185">Reference proteome</keyword>
<dbReference type="EMBL" id="JAENHN010000002">
    <property type="protein sequence ID" value="MBK1809132.1"/>
    <property type="molecule type" value="Genomic_DNA"/>
</dbReference>
<evidence type="ECO:0000313" key="2">
    <source>
        <dbReference type="Proteomes" id="UP000596739"/>
    </source>
</evidence>
<gene>
    <name evidence="1" type="ORF">JHL18_00520</name>
</gene>
<protein>
    <submittedName>
        <fullName evidence="1">Uncharacterized protein</fullName>
    </submittedName>
</protein>
<sequence>MKRGLNKNQVTREASDFAESLIEQLNFLIDFCSKYDHGNFNYSKQLAKTVRILVHDTANSTSLLSLLKCKNTMKFNSTASFPKNAIFFLGLVFPVSIQRMTEDGSPYNEHVYLPSLSYNKEVYTKRVDFNTWWNQNIIISDTLTFSRKDMIKYMSNQDGGAHVDETVLEKYYKISKATASMFYTIDKPLSEDPYQQGEPFKYLHFAVVRQIAHELILSIKREFNLDVLYNGTNKYNLNGLNIKPTEFIIARGTQLEY</sequence>
<comment type="caution">
    <text evidence="1">The sequence shown here is derived from an EMBL/GenBank/DDBJ whole genome shotgun (WGS) entry which is preliminary data.</text>
</comment>
<dbReference type="RefSeq" id="WP_200265682.1">
    <property type="nucleotide sequence ID" value="NZ_JAENHN010000002.1"/>
</dbReference>
<accession>A0ABS1EIF7</accession>
<name>A0ABS1EIF7_9CLOT</name>
<reference evidence="2" key="1">
    <citation type="submission" date="2021-01" db="EMBL/GenBank/DDBJ databases">
        <title>Genome public.</title>
        <authorList>
            <person name="Liu C."/>
            <person name="Sun Q."/>
        </authorList>
    </citation>
    <scope>NUCLEOTIDE SEQUENCE [LARGE SCALE GENOMIC DNA]</scope>
    <source>
        <strain evidence="2">YIM B02505</strain>
    </source>
</reference>
<dbReference type="Proteomes" id="UP000596739">
    <property type="component" value="Unassembled WGS sequence"/>
</dbReference>
<organism evidence="1 2">
    <name type="scientific">Clostridium yunnanense</name>
    <dbReference type="NCBI Taxonomy" id="2800325"/>
    <lineage>
        <taxon>Bacteria</taxon>
        <taxon>Bacillati</taxon>
        <taxon>Bacillota</taxon>
        <taxon>Clostridia</taxon>
        <taxon>Eubacteriales</taxon>
        <taxon>Clostridiaceae</taxon>
        <taxon>Clostridium</taxon>
    </lineage>
</organism>
<proteinExistence type="predicted"/>
<evidence type="ECO:0000313" key="1">
    <source>
        <dbReference type="EMBL" id="MBK1809132.1"/>
    </source>
</evidence>